<proteinExistence type="predicted"/>
<organism evidence="1 2">
    <name type="scientific">Arachnia propionica</name>
    <dbReference type="NCBI Taxonomy" id="1750"/>
    <lineage>
        <taxon>Bacteria</taxon>
        <taxon>Bacillati</taxon>
        <taxon>Actinomycetota</taxon>
        <taxon>Actinomycetes</taxon>
        <taxon>Propionibacteriales</taxon>
        <taxon>Propionibacteriaceae</taxon>
        <taxon>Arachnia</taxon>
    </lineage>
</organism>
<dbReference type="Proteomes" id="UP000280819">
    <property type="component" value="Unassembled WGS sequence"/>
</dbReference>
<dbReference type="EMBL" id="RQZG01000014">
    <property type="protein sequence ID" value="RRD04034.1"/>
    <property type="molecule type" value="Genomic_DNA"/>
</dbReference>
<name>A0A3P1T410_9ACTN</name>
<evidence type="ECO:0000313" key="1">
    <source>
        <dbReference type="EMBL" id="RRD04034.1"/>
    </source>
</evidence>
<accession>A0A3P1T410</accession>
<dbReference type="NCBIfam" id="TIGR03089">
    <property type="entry name" value="TIGR03089 family protein"/>
    <property type="match status" value="1"/>
</dbReference>
<sequence>MLFSDALSWLPAAHPLFVHYDEDAGTRIELSAVTFRNWVDKTANLLDDLGVGEGDDVQLDLITTHPGHWATWVWVAAIWQRAAVVTADRGVPTVMAAGSRPPTPGAIICSMHPLNLPVAEPPEDTTDFAEVLAQPDLHLAEPVGLTSPAWATPAATLDHGQIAATAARTTAGVAHQPPGDWAGISQLLVAPVLGGGTTVSVTGGDGSTLERILSQERGELLHLP</sequence>
<protein>
    <recommendedName>
        <fullName evidence="3">TIGR03089 family protein</fullName>
    </recommendedName>
</protein>
<evidence type="ECO:0000313" key="2">
    <source>
        <dbReference type="Proteomes" id="UP000280819"/>
    </source>
</evidence>
<reference evidence="1 2" key="1">
    <citation type="submission" date="2018-11" db="EMBL/GenBank/DDBJ databases">
        <title>Genomes From Bacteria Associated with the Canine Oral Cavity: a Test Case for Automated Genome-Based Taxonomic Assignment.</title>
        <authorList>
            <person name="Coil D.A."/>
            <person name="Jospin G."/>
            <person name="Darling A.E."/>
            <person name="Wallis C."/>
            <person name="Davis I.J."/>
            <person name="Harris S."/>
            <person name="Eisen J.A."/>
            <person name="Holcombe L.J."/>
            <person name="O'Flynn C."/>
        </authorList>
    </citation>
    <scope>NUCLEOTIDE SEQUENCE [LARGE SCALE GENOMIC DNA]</scope>
    <source>
        <strain evidence="1 2">OH887_COT-365</strain>
    </source>
</reference>
<gene>
    <name evidence="1" type="ORF">EII34_11660</name>
</gene>
<dbReference type="InterPro" id="IPR017523">
    <property type="entry name" value="Rv3268"/>
</dbReference>
<comment type="caution">
    <text evidence="1">The sequence shown here is derived from an EMBL/GenBank/DDBJ whole genome shotgun (WGS) entry which is preliminary data.</text>
</comment>
<dbReference type="AlphaFoldDB" id="A0A3P1T410"/>
<dbReference type="RefSeq" id="WP_124845334.1">
    <property type="nucleotide sequence ID" value="NZ_RQZG01000014.1"/>
</dbReference>
<dbReference type="OrthoDB" id="3396763at2"/>
<evidence type="ECO:0008006" key="3">
    <source>
        <dbReference type="Google" id="ProtNLM"/>
    </source>
</evidence>
<dbReference type="SUPFAM" id="SSF56801">
    <property type="entry name" value="Acetyl-CoA synthetase-like"/>
    <property type="match status" value="1"/>
</dbReference>